<dbReference type="PANTHER" id="PTHR21052">
    <property type="entry name" value="SPERMATOGENESIS ASSOCIATED 11-RELATED"/>
    <property type="match status" value="1"/>
</dbReference>
<dbReference type="InterPro" id="IPR027450">
    <property type="entry name" value="AlkB-like"/>
</dbReference>
<evidence type="ECO:0000313" key="4">
    <source>
        <dbReference type="EMBL" id="KAL3868094.1"/>
    </source>
</evidence>
<proteinExistence type="predicted"/>
<evidence type="ECO:0000256" key="1">
    <source>
        <dbReference type="ARBA" id="ARBA00001954"/>
    </source>
</evidence>
<comment type="caution">
    <text evidence="4">The sequence shown here is derived from an EMBL/GenBank/DDBJ whole genome shotgun (WGS) entry which is preliminary data.</text>
</comment>
<dbReference type="SUPFAM" id="SSF51197">
    <property type="entry name" value="Clavaminate synthase-like"/>
    <property type="match status" value="1"/>
</dbReference>
<comment type="cofactor">
    <cofactor evidence="1">
        <name>Fe(2+)</name>
        <dbReference type="ChEBI" id="CHEBI:29033"/>
    </cofactor>
</comment>
<evidence type="ECO:0000256" key="2">
    <source>
        <dbReference type="SAM" id="SignalP"/>
    </source>
</evidence>
<dbReference type="InterPro" id="IPR037151">
    <property type="entry name" value="AlkB-like_sf"/>
</dbReference>
<name>A0ABD3W2L0_SINWO</name>
<dbReference type="Proteomes" id="UP001634394">
    <property type="component" value="Unassembled WGS sequence"/>
</dbReference>
<dbReference type="InterPro" id="IPR032870">
    <property type="entry name" value="ALKBH7-like"/>
</dbReference>
<dbReference type="Pfam" id="PF13532">
    <property type="entry name" value="2OG-FeII_Oxy_2"/>
    <property type="match status" value="1"/>
</dbReference>
<dbReference type="Gene3D" id="2.60.120.590">
    <property type="entry name" value="Alpha-ketoglutarate-dependent dioxygenase AlkB-like"/>
    <property type="match status" value="1"/>
</dbReference>
<evidence type="ECO:0000313" key="5">
    <source>
        <dbReference type="Proteomes" id="UP001634394"/>
    </source>
</evidence>
<evidence type="ECO:0000259" key="3">
    <source>
        <dbReference type="Pfam" id="PF13532"/>
    </source>
</evidence>
<dbReference type="EMBL" id="JBJQND010000008">
    <property type="protein sequence ID" value="KAL3868094.1"/>
    <property type="molecule type" value="Genomic_DNA"/>
</dbReference>
<dbReference type="PANTHER" id="PTHR21052:SF0">
    <property type="entry name" value="ALPHA-KETOGLUTARATE-DEPENDENT DIOXYGENASE ALKB HOMOLOG 7, MITOCHONDRIAL"/>
    <property type="match status" value="1"/>
</dbReference>
<feature type="chain" id="PRO_5044874503" description="Alpha-ketoglutarate-dependent dioxygenase AlkB-like domain-containing protein" evidence="2">
    <location>
        <begin position="27"/>
        <end position="292"/>
    </location>
</feature>
<keyword evidence="2" id="KW-0732">Signal</keyword>
<protein>
    <recommendedName>
        <fullName evidence="3">Alpha-ketoglutarate-dependent dioxygenase AlkB-like domain-containing protein</fullName>
    </recommendedName>
</protein>
<organism evidence="4 5">
    <name type="scientific">Sinanodonta woodiana</name>
    <name type="common">Chinese pond mussel</name>
    <name type="synonym">Anodonta woodiana</name>
    <dbReference type="NCBI Taxonomy" id="1069815"/>
    <lineage>
        <taxon>Eukaryota</taxon>
        <taxon>Metazoa</taxon>
        <taxon>Spiralia</taxon>
        <taxon>Lophotrochozoa</taxon>
        <taxon>Mollusca</taxon>
        <taxon>Bivalvia</taxon>
        <taxon>Autobranchia</taxon>
        <taxon>Heteroconchia</taxon>
        <taxon>Palaeoheterodonta</taxon>
        <taxon>Unionida</taxon>
        <taxon>Unionoidea</taxon>
        <taxon>Unionidae</taxon>
        <taxon>Unioninae</taxon>
        <taxon>Sinanodonta</taxon>
    </lineage>
</organism>
<feature type="domain" description="Alpha-ketoglutarate-dependent dioxygenase AlkB-like" evidence="3">
    <location>
        <begin position="139"/>
        <end position="283"/>
    </location>
</feature>
<gene>
    <name evidence="4" type="ORF">ACJMK2_040930</name>
</gene>
<reference evidence="4 5" key="1">
    <citation type="submission" date="2024-11" db="EMBL/GenBank/DDBJ databases">
        <title>Chromosome-level genome assembly of the freshwater bivalve Anodonta woodiana.</title>
        <authorList>
            <person name="Chen X."/>
        </authorList>
    </citation>
    <scope>NUCLEOTIDE SEQUENCE [LARGE SCALE GENOMIC DNA]</scope>
    <source>
        <strain evidence="4">MN2024</strain>
        <tissue evidence="4">Gills</tissue>
    </source>
</reference>
<feature type="signal peptide" evidence="2">
    <location>
        <begin position="1"/>
        <end position="26"/>
    </location>
</feature>
<keyword evidence="5" id="KW-1185">Reference proteome</keyword>
<dbReference type="AlphaFoldDB" id="A0ABD3W2L0"/>
<accession>A0ABD3W2L0</accession>
<sequence length="292" mass="34289">MSNKIPMICSTLLTRFNLSFMNLCLATVSKKLRAQVFNYIYRHEKACCHLPTVHHGWIDNTCLTHGNLSQRRLFYSANSFHAELHKGISRQTNVLASEYLHANDEETQRVLSTSMKVYDDFISQEEEESIFNEIEPYLRRLRYETSHWDDAIHGYRETERKHWTEKNKQILQRVKDLAFPPGVAPLAYIHILDLQKNGYIKPHVDAVRFCGDTIAGLCLLSSCVMRLTHEKDEARYADILLKRRSLYIMKDVARYDYKHEVLPEEKSVFRGTVIPKERRISVICRNEPEQKQ</sequence>